<dbReference type="EMBL" id="FMDN01000019">
    <property type="protein sequence ID" value="SCG64050.1"/>
    <property type="molecule type" value="Genomic_DNA"/>
</dbReference>
<organism evidence="1 2">
    <name type="scientific">Micromonospora halophytica</name>
    <dbReference type="NCBI Taxonomy" id="47864"/>
    <lineage>
        <taxon>Bacteria</taxon>
        <taxon>Bacillati</taxon>
        <taxon>Actinomycetota</taxon>
        <taxon>Actinomycetes</taxon>
        <taxon>Micromonosporales</taxon>
        <taxon>Micromonosporaceae</taxon>
        <taxon>Micromonospora</taxon>
    </lineage>
</organism>
<reference evidence="2" key="1">
    <citation type="submission" date="2016-06" db="EMBL/GenBank/DDBJ databases">
        <authorList>
            <person name="Varghese N."/>
        </authorList>
    </citation>
    <scope>NUCLEOTIDE SEQUENCE [LARGE SCALE GENOMIC DNA]</scope>
    <source>
        <strain evidence="2">DSM 43171</strain>
    </source>
</reference>
<dbReference type="RefSeq" id="WP_091300894.1">
    <property type="nucleotide sequence ID" value="NZ_FMDN01000019.1"/>
</dbReference>
<accession>A0A1C5J0D9</accession>
<protein>
    <submittedName>
        <fullName evidence="1">Uncharacterized protein</fullName>
    </submittedName>
</protein>
<name>A0A1C5J0D9_9ACTN</name>
<keyword evidence="2" id="KW-1185">Reference proteome</keyword>
<proteinExistence type="predicted"/>
<dbReference type="STRING" id="47864.GA0070560_11982"/>
<dbReference type="OrthoDB" id="3389799at2"/>
<dbReference type="AlphaFoldDB" id="A0A1C5J0D9"/>
<gene>
    <name evidence="1" type="ORF">GA0070560_11982</name>
</gene>
<evidence type="ECO:0000313" key="1">
    <source>
        <dbReference type="EMBL" id="SCG64050.1"/>
    </source>
</evidence>
<dbReference type="Proteomes" id="UP000199408">
    <property type="component" value="Unassembled WGS sequence"/>
</dbReference>
<evidence type="ECO:0000313" key="2">
    <source>
        <dbReference type="Proteomes" id="UP000199408"/>
    </source>
</evidence>
<sequence length="84" mass="9348">MNSFPDPAPPDEPTPARLIELYPPGKSPVIDRAENALRAFEATDRPSAERLLSQWHHSPELSRRERAAVLARFDPTGSSGRGWT</sequence>